<dbReference type="OrthoDB" id="4407333at2"/>
<evidence type="ECO:0000313" key="1">
    <source>
        <dbReference type="EMBL" id="AJK69561.1"/>
    </source>
</evidence>
<name>A0A0B6TXV8_9CORY</name>
<accession>A0A0B6TXV8</accession>
<dbReference type="RefSeq" id="WP_156971895.1">
    <property type="nucleotide sequence ID" value="NZ_CP007790.1"/>
</dbReference>
<protein>
    <recommendedName>
        <fullName evidence="3">DUF559 domain-containing protein</fullName>
    </recommendedName>
</protein>
<dbReference type="HOGENOM" id="CLU_859738_0_0_11"/>
<dbReference type="KEGG" id="cmq:B840_09860"/>
<sequence length="320" mass="35405">MPTPAATRLLHQCTRRPDGLILSRDHRYLADAAGIFRTLLRHGVLLKLSRGAFVEAEKYLPLPDWGRYNLDARAVGATEGRILAGYSAAAVHGLWRYLPVPASHTIYRRSTGHRIRTGPALVELHAELPGHHRTTVDSQPVTTIERTIVDLTRVHGFGAGFVAACGALRAGLASIDGIRAHAQGRRGVTHLPLLLEHATPLVESALESIFLAQTVFFGGFEVIPQVEVEGESGRKYRVDFQVEGTDQFVELDGGGKYGSAEAEQRFVLAKEKTRSDELVRASVRMNRFGYRDVVGFHAYRGMLHRLELPPRPHLPPIHFP</sequence>
<gene>
    <name evidence="1" type="ORF">B840_09860</name>
</gene>
<evidence type="ECO:0008006" key="3">
    <source>
        <dbReference type="Google" id="ProtNLM"/>
    </source>
</evidence>
<organism evidence="1 2">
    <name type="scientific">Corynebacterium marinum DSM 44953</name>
    <dbReference type="NCBI Taxonomy" id="1224162"/>
    <lineage>
        <taxon>Bacteria</taxon>
        <taxon>Bacillati</taxon>
        <taxon>Actinomycetota</taxon>
        <taxon>Actinomycetes</taxon>
        <taxon>Mycobacteriales</taxon>
        <taxon>Corynebacteriaceae</taxon>
        <taxon>Corynebacterium</taxon>
    </lineage>
</organism>
<dbReference type="AlphaFoldDB" id="A0A0B6TXV8"/>
<reference evidence="1 2" key="1">
    <citation type="submission" date="2014-05" db="EMBL/GenBank/DDBJ databases">
        <title>Complete genome sequence of Corynebacterium marinum DSM 44953.</title>
        <authorList>
            <person name="Schaffert L."/>
            <person name="Albersmeier A."/>
            <person name="Kalinowski J."/>
            <person name="Ruckert C."/>
        </authorList>
    </citation>
    <scope>NUCLEOTIDE SEQUENCE [LARGE SCALE GENOMIC DNA]</scope>
    <source>
        <strain evidence="1 2">DSM 44953</strain>
    </source>
</reference>
<dbReference type="EMBL" id="CP007790">
    <property type="protein sequence ID" value="AJK69561.1"/>
    <property type="molecule type" value="Genomic_DNA"/>
</dbReference>
<keyword evidence="2" id="KW-1185">Reference proteome</keyword>
<evidence type="ECO:0000313" key="2">
    <source>
        <dbReference type="Proteomes" id="UP000031928"/>
    </source>
</evidence>
<dbReference type="Proteomes" id="UP000031928">
    <property type="component" value="Chromosome"/>
</dbReference>
<dbReference type="STRING" id="1224162.B840_09860"/>
<proteinExistence type="predicted"/>